<sequence>MSSAIAGFCAASGHRGDATLATRQSIDSRTEAPIVGLSKCQPTRRETRILGQKRRRTVLKHLENRGYHKYLS</sequence>
<protein>
    <submittedName>
        <fullName evidence="1">Uncharacterized protein</fullName>
    </submittedName>
</protein>
<evidence type="ECO:0000313" key="2">
    <source>
        <dbReference type="Proteomes" id="UP000799424"/>
    </source>
</evidence>
<name>A0A6A7A0T6_9PLEO</name>
<organism evidence="1 2">
    <name type="scientific">Ophiobolus disseminans</name>
    <dbReference type="NCBI Taxonomy" id="1469910"/>
    <lineage>
        <taxon>Eukaryota</taxon>
        <taxon>Fungi</taxon>
        <taxon>Dikarya</taxon>
        <taxon>Ascomycota</taxon>
        <taxon>Pezizomycotina</taxon>
        <taxon>Dothideomycetes</taxon>
        <taxon>Pleosporomycetidae</taxon>
        <taxon>Pleosporales</taxon>
        <taxon>Pleosporineae</taxon>
        <taxon>Phaeosphaeriaceae</taxon>
        <taxon>Ophiobolus</taxon>
    </lineage>
</organism>
<gene>
    <name evidence="1" type="ORF">CC86DRAFT_369890</name>
</gene>
<evidence type="ECO:0000313" key="1">
    <source>
        <dbReference type="EMBL" id="KAF2826706.1"/>
    </source>
</evidence>
<reference evidence="1" key="1">
    <citation type="journal article" date="2020" name="Stud. Mycol.">
        <title>101 Dothideomycetes genomes: a test case for predicting lifestyles and emergence of pathogens.</title>
        <authorList>
            <person name="Haridas S."/>
            <person name="Albert R."/>
            <person name="Binder M."/>
            <person name="Bloem J."/>
            <person name="Labutti K."/>
            <person name="Salamov A."/>
            <person name="Andreopoulos B."/>
            <person name="Baker S."/>
            <person name="Barry K."/>
            <person name="Bills G."/>
            <person name="Bluhm B."/>
            <person name="Cannon C."/>
            <person name="Castanera R."/>
            <person name="Culley D."/>
            <person name="Daum C."/>
            <person name="Ezra D."/>
            <person name="Gonzalez J."/>
            <person name="Henrissat B."/>
            <person name="Kuo A."/>
            <person name="Liang C."/>
            <person name="Lipzen A."/>
            <person name="Lutzoni F."/>
            <person name="Magnuson J."/>
            <person name="Mondo S."/>
            <person name="Nolan M."/>
            <person name="Ohm R."/>
            <person name="Pangilinan J."/>
            <person name="Park H.-J."/>
            <person name="Ramirez L."/>
            <person name="Alfaro M."/>
            <person name="Sun H."/>
            <person name="Tritt A."/>
            <person name="Yoshinaga Y."/>
            <person name="Zwiers L.-H."/>
            <person name="Turgeon B."/>
            <person name="Goodwin S."/>
            <person name="Spatafora J."/>
            <person name="Crous P."/>
            <person name="Grigoriev I."/>
        </authorList>
    </citation>
    <scope>NUCLEOTIDE SEQUENCE</scope>
    <source>
        <strain evidence="1">CBS 113818</strain>
    </source>
</reference>
<dbReference type="AlphaFoldDB" id="A0A6A7A0T6"/>
<proteinExistence type="predicted"/>
<dbReference type="Proteomes" id="UP000799424">
    <property type="component" value="Unassembled WGS sequence"/>
</dbReference>
<dbReference type="EMBL" id="MU006225">
    <property type="protein sequence ID" value="KAF2826706.1"/>
    <property type="molecule type" value="Genomic_DNA"/>
</dbReference>
<keyword evidence="2" id="KW-1185">Reference proteome</keyword>
<accession>A0A6A7A0T6</accession>